<dbReference type="EMBL" id="JARQWQ010000011">
    <property type="protein sequence ID" value="KAK2568770.1"/>
    <property type="molecule type" value="Genomic_DNA"/>
</dbReference>
<organism evidence="1 2">
    <name type="scientific">Acropora cervicornis</name>
    <name type="common">Staghorn coral</name>
    <dbReference type="NCBI Taxonomy" id="6130"/>
    <lineage>
        <taxon>Eukaryota</taxon>
        <taxon>Metazoa</taxon>
        <taxon>Cnidaria</taxon>
        <taxon>Anthozoa</taxon>
        <taxon>Hexacorallia</taxon>
        <taxon>Scleractinia</taxon>
        <taxon>Astrocoeniina</taxon>
        <taxon>Acroporidae</taxon>
        <taxon>Acropora</taxon>
    </lineage>
</organism>
<gene>
    <name evidence="1" type="ORF">P5673_006785</name>
</gene>
<dbReference type="Proteomes" id="UP001249851">
    <property type="component" value="Unassembled WGS sequence"/>
</dbReference>
<evidence type="ECO:0000313" key="2">
    <source>
        <dbReference type="Proteomes" id="UP001249851"/>
    </source>
</evidence>
<name>A0AAD9QWN3_ACRCE</name>
<dbReference type="AlphaFoldDB" id="A0AAD9QWN3"/>
<reference evidence="1" key="1">
    <citation type="journal article" date="2023" name="G3 (Bethesda)">
        <title>Whole genome assembly and annotation of the endangered Caribbean coral Acropora cervicornis.</title>
        <authorList>
            <person name="Selwyn J.D."/>
            <person name="Vollmer S.V."/>
        </authorList>
    </citation>
    <scope>NUCLEOTIDE SEQUENCE</scope>
    <source>
        <strain evidence="1">K2</strain>
    </source>
</reference>
<comment type="caution">
    <text evidence="1">The sequence shown here is derived from an EMBL/GenBank/DDBJ whole genome shotgun (WGS) entry which is preliminary data.</text>
</comment>
<keyword evidence="2" id="KW-1185">Reference proteome</keyword>
<evidence type="ECO:0000313" key="1">
    <source>
        <dbReference type="EMBL" id="KAK2568770.1"/>
    </source>
</evidence>
<proteinExistence type="predicted"/>
<accession>A0AAD9QWN3</accession>
<reference evidence="1" key="2">
    <citation type="journal article" date="2023" name="Science">
        <title>Genomic signatures of disease resistance in endangered staghorn corals.</title>
        <authorList>
            <person name="Vollmer S.V."/>
            <person name="Selwyn J.D."/>
            <person name="Despard B.A."/>
            <person name="Roesel C.L."/>
        </authorList>
    </citation>
    <scope>NUCLEOTIDE SEQUENCE</scope>
    <source>
        <strain evidence="1">K2</strain>
    </source>
</reference>
<protein>
    <submittedName>
        <fullName evidence="1">Uncharacterized protein</fullName>
    </submittedName>
</protein>
<sequence length="128" mass="14499">MESPTKDIFNVLDEFIAAVEETKEVLRSPSVSSKTYSCRERERKPGTRRDLGCNCECNLLQRRLAGSEGELHRFDQKLDATLSFDECSSREAEGLVTEMNSLLNQISSAATSLKKMYHRRSAPVMHDI</sequence>